<gene>
    <name evidence="3" type="primary">LOC120254513</name>
</gene>
<reference evidence="3" key="1">
    <citation type="submission" date="2025-08" db="UniProtKB">
        <authorList>
            <consortium name="RefSeq"/>
        </authorList>
    </citation>
    <scope>IDENTIFICATION</scope>
</reference>
<keyword evidence="2" id="KW-1185">Reference proteome</keyword>
<keyword evidence="1" id="KW-0175">Coiled coil</keyword>
<dbReference type="RefSeq" id="XP_039118540.1">
    <property type="nucleotide sequence ID" value="XM_039262606.1"/>
</dbReference>
<protein>
    <submittedName>
        <fullName evidence="3">Protein At-4/1</fullName>
    </submittedName>
</protein>
<proteinExistence type="predicted"/>
<feature type="coiled-coil region" evidence="1">
    <location>
        <begin position="50"/>
        <end position="249"/>
    </location>
</feature>
<dbReference type="AlphaFoldDB" id="A0AB40AUF3"/>
<accession>A0AB40AUF3</accession>
<evidence type="ECO:0000256" key="1">
    <source>
        <dbReference type="SAM" id="Coils"/>
    </source>
</evidence>
<evidence type="ECO:0000313" key="3">
    <source>
        <dbReference type="RefSeq" id="XP_039118540.1"/>
    </source>
</evidence>
<dbReference type="GeneID" id="120254513"/>
<organism evidence="2 3">
    <name type="scientific">Dioscorea cayennensis subsp. rotundata</name>
    <name type="common">White Guinea yam</name>
    <name type="synonym">Dioscorea rotundata</name>
    <dbReference type="NCBI Taxonomy" id="55577"/>
    <lineage>
        <taxon>Eukaryota</taxon>
        <taxon>Viridiplantae</taxon>
        <taxon>Streptophyta</taxon>
        <taxon>Embryophyta</taxon>
        <taxon>Tracheophyta</taxon>
        <taxon>Spermatophyta</taxon>
        <taxon>Magnoliopsida</taxon>
        <taxon>Liliopsida</taxon>
        <taxon>Dioscoreales</taxon>
        <taxon>Dioscoreaceae</taxon>
        <taxon>Dioscorea</taxon>
    </lineage>
</organism>
<evidence type="ECO:0000313" key="2">
    <source>
        <dbReference type="Proteomes" id="UP001515500"/>
    </source>
</evidence>
<name>A0AB40AUF3_DIOCR</name>
<sequence length="255" mass="29591">MAVAAAAAATSEEGMETLIRDFEHIYQGYKDAVLEIQSLKSSYSAEITRREALELACSDLKNDNEHLKKLYANSLTKLTHQMRCHIKCQSLKEELKDADDRLIGLDDNHRKAIEHLKQESEVKIHDLERQLSCSLLQQAADKTLINQLQQDLAAHRTQIDILKTNLEQSAAGFDKKYHQEIHDLKDWVLVEQEEKKELQKKLQNAECELLNLKTKQAEEQRESISIRQIETLKQKIMKLRKENESLKRRLHVSEL</sequence>
<dbReference type="Proteomes" id="UP001515500">
    <property type="component" value="Chromosome 3"/>
</dbReference>